<proteinExistence type="predicted"/>
<evidence type="ECO:0000259" key="3">
    <source>
        <dbReference type="Pfam" id="PF13476"/>
    </source>
</evidence>
<evidence type="ECO:0000256" key="2">
    <source>
        <dbReference type="SAM" id="Phobius"/>
    </source>
</evidence>
<keyword evidence="1" id="KW-0175">Coiled coil</keyword>
<feature type="transmembrane region" description="Helical" evidence="2">
    <location>
        <begin position="273"/>
        <end position="289"/>
    </location>
</feature>
<dbReference type="EMBL" id="CACRTG010000015">
    <property type="protein sequence ID" value="VYT14902.1"/>
    <property type="molecule type" value="Genomic_DNA"/>
</dbReference>
<feature type="transmembrane region" description="Helical" evidence="2">
    <location>
        <begin position="248"/>
        <end position="267"/>
    </location>
</feature>
<reference evidence="4" key="1">
    <citation type="submission" date="2019-11" db="EMBL/GenBank/DDBJ databases">
        <authorList>
            <person name="Feng L."/>
        </authorList>
    </citation>
    <scope>NUCLEOTIDE SEQUENCE</scope>
    <source>
        <strain evidence="4">CnexileLFYP112</strain>
    </source>
</reference>
<feature type="coiled-coil region" evidence="1">
    <location>
        <begin position="169"/>
        <end position="232"/>
    </location>
</feature>
<keyword evidence="2" id="KW-0472">Membrane</keyword>
<keyword evidence="2" id="KW-0812">Transmembrane</keyword>
<protein>
    <submittedName>
        <fullName evidence="4">Chromosome segregation protein</fullName>
    </submittedName>
</protein>
<organism evidence="4">
    <name type="scientific">[Clostridium] nexile</name>
    <dbReference type="NCBI Taxonomy" id="29361"/>
    <lineage>
        <taxon>Bacteria</taxon>
        <taxon>Bacillati</taxon>
        <taxon>Bacillota</taxon>
        <taxon>Clostridia</taxon>
        <taxon>Lachnospirales</taxon>
        <taxon>Lachnospiraceae</taxon>
        <taxon>Tyzzerella</taxon>
    </lineage>
</organism>
<dbReference type="GO" id="GO:0006302">
    <property type="term" value="P:double-strand break repair"/>
    <property type="evidence" value="ECO:0007669"/>
    <property type="project" value="InterPro"/>
</dbReference>
<feature type="coiled-coil region" evidence="1">
    <location>
        <begin position="310"/>
        <end position="351"/>
    </location>
</feature>
<dbReference type="Gene3D" id="3.40.50.300">
    <property type="entry name" value="P-loop containing nucleotide triphosphate hydrolases"/>
    <property type="match status" value="2"/>
</dbReference>
<dbReference type="SUPFAM" id="SSF52540">
    <property type="entry name" value="P-loop containing nucleoside triphosphate hydrolases"/>
    <property type="match status" value="1"/>
</dbReference>
<dbReference type="InterPro" id="IPR038729">
    <property type="entry name" value="Rad50/SbcC_AAA"/>
</dbReference>
<dbReference type="PANTHER" id="PTHR41259:SF1">
    <property type="entry name" value="DOUBLE-STRAND BREAK REPAIR RAD50 ATPASE, PUTATIVE-RELATED"/>
    <property type="match status" value="1"/>
</dbReference>
<dbReference type="Pfam" id="PF13476">
    <property type="entry name" value="AAA_23"/>
    <property type="match status" value="1"/>
</dbReference>
<dbReference type="PANTHER" id="PTHR41259">
    <property type="entry name" value="DOUBLE-STRAND BREAK REPAIR RAD50 ATPASE, PUTATIVE-RELATED"/>
    <property type="match status" value="1"/>
</dbReference>
<evidence type="ECO:0000256" key="1">
    <source>
        <dbReference type="SAM" id="Coils"/>
    </source>
</evidence>
<dbReference type="AlphaFoldDB" id="A0A6N2UDI9"/>
<evidence type="ECO:0000313" key="4">
    <source>
        <dbReference type="EMBL" id="VYT14902.1"/>
    </source>
</evidence>
<accession>A0A6N2UDI9</accession>
<keyword evidence="2" id="KW-1133">Transmembrane helix</keyword>
<dbReference type="InterPro" id="IPR027417">
    <property type="entry name" value="P-loop_NTPase"/>
</dbReference>
<name>A0A6N2UDI9_9FIRM</name>
<dbReference type="GO" id="GO:0016887">
    <property type="term" value="F:ATP hydrolysis activity"/>
    <property type="evidence" value="ECO:0007669"/>
    <property type="project" value="InterPro"/>
</dbReference>
<sequence length="496" mass="58098">MKIRELYLRNFGKFSGKKIVLKDGINLFYGENESGKTTIHTFIKSMLFGLERGRGRASVNDTFSIYEPWENPNYYSGTLRFESGGKNFLLERNFDKYSKSARLICEDDGEEFSLEHGDLEMILNGLNASNYENTVAVAQMKIEPTQSLAAEIQNYATNYYSTGNSDIDLDGALNRLNKKKKEVEGEIRKSLQEKQQRRYEIEQETTYLWRDIHKLEQEMEEIDGRIGKEELRLKEACRKYEGESKWRVSPIKIAIMAVILIMAFVIFQKPWNYLITIVLMLAEGMYVWNRMKEGKKKPRSEVEEEERRALDKLLWEKEHLQGELKEKQVQYGNVQERLSELDEVNDDYKKQDMRKRALELATERLLELSKDVHKELGVKLNEKASEILSEITDGKYTMLLIDEKLKMSLYTGERKIGIEQVSRGTIEQIYFALRMAASELLHEEEYPVILDDTFVFYDDKRLENTLKWLAGHKKQVLIFTCQKREQQILKKLGIGD</sequence>
<feature type="domain" description="Rad50/SbcC-type AAA" evidence="3">
    <location>
        <begin position="6"/>
        <end position="220"/>
    </location>
</feature>
<gene>
    <name evidence="4" type="ORF">CNLFYP112_02003</name>
</gene>